<proteinExistence type="inferred from homology"/>
<dbReference type="Pfam" id="PF00067">
    <property type="entry name" value="p450"/>
    <property type="match status" value="1"/>
</dbReference>
<comment type="similarity">
    <text evidence="3 8">Belongs to the cytochrome P450 family.</text>
</comment>
<dbReference type="GO" id="GO:0004497">
    <property type="term" value="F:monooxygenase activity"/>
    <property type="evidence" value="ECO:0007669"/>
    <property type="project" value="UniProtKB-KW"/>
</dbReference>
<dbReference type="OrthoDB" id="1844152at2759"/>
<dbReference type="GO" id="GO:0020037">
    <property type="term" value="F:heme binding"/>
    <property type="evidence" value="ECO:0007669"/>
    <property type="project" value="InterPro"/>
</dbReference>
<name>A0A2V1E582_9PLEO</name>
<dbReference type="InterPro" id="IPR002403">
    <property type="entry name" value="Cyt_P450_E_grp-IV"/>
</dbReference>
<keyword evidence="10" id="KW-1185">Reference proteome</keyword>
<dbReference type="PROSITE" id="PS00086">
    <property type="entry name" value="CYTOCHROME_P450"/>
    <property type="match status" value="1"/>
</dbReference>
<evidence type="ECO:0000256" key="1">
    <source>
        <dbReference type="ARBA" id="ARBA00001971"/>
    </source>
</evidence>
<keyword evidence="6 7" id="KW-0408">Iron</keyword>
<evidence type="ECO:0000256" key="8">
    <source>
        <dbReference type="RuleBase" id="RU000461"/>
    </source>
</evidence>
<dbReference type="Proteomes" id="UP000244855">
    <property type="component" value="Unassembled WGS sequence"/>
</dbReference>
<dbReference type="STRING" id="97972.A0A2V1E582"/>
<gene>
    <name evidence="9" type="ORF">DM02DRAFT_610452</name>
</gene>
<dbReference type="PRINTS" id="PR00465">
    <property type="entry name" value="EP450IV"/>
</dbReference>
<protein>
    <submittedName>
        <fullName evidence="9">Cytochrome P450</fullName>
    </submittedName>
</protein>
<evidence type="ECO:0000313" key="10">
    <source>
        <dbReference type="Proteomes" id="UP000244855"/>
    </source>
</evidence>
<evidence type="ECO:0000313" key="9">
    <source>
        <dbReference type="EMBL" id="PVI05748.1"/>
    </source>
</evidence>
<dbReference type="GO" id="GO:0005506">
    <property type="term" value="F:iron ion binding"/>
    <property type="evidence" value="ECO:0007669"/>
    <property type="project" value="InterPro"/>
</dbReference>
<evidence type="ECO:0000256" key="2">
    <source>
        <dbReference type="ARBA" id="ARBA00004685"/>
    </source>
</evidence>
<keyword evidence="5 8" id="KW-0560">Oxidoreductase</keyword>
<keyword evidence="7 8" id="KW-0349">Heme</keyword>
<comment type="cofactor">
    <cofactor evidence="1 7">
        <name>heme</name>
        <dbReference type="ChEBI" id="CHEBI:30413"/>
    </cofactor>
</comment>
<evidence type="ECO:0000256" key="7">
    <source>
        <dbReference type="PIRSR" id="PIRSR602403-1"/>
    </source>
</evidence>
<evidence type="ECO:0000256" key="3">
    <source>
        <dbReference type="ARBA" id="ARBA00010617"/>
    </source>
</evidence>
<dbReference type="PANTHER" id="PTHR46206">
    <property type="entry name" value="CYTOCHROME P450"/>
    <property type="match status" value="1"/>
</dbReference>
<accession>A0A2V1E582</accession>
<keyword evidence="8" id="KW-0503">Monooxygenase</keyword>
<dbReference type="InterPro" id="IPR036396">
    <property type="entry name" value="Cyt_P450_sf"/>
</dbReference>
<dbReference type="InterPro" id="IPR017972">
    <property type="entry name" value="Cyt_P450_CS"/>
</dbReference>
<evidence type="ECO:0000256" key="6">
    <source>
        <dbReference type="ARBA" id="ARBA00023004"/>
    </source>
</evidence>
<organism evidence="9 10">
    <name type="scientific">Periconia macrospinosa</name>
    <dbReference type="NCBI Taxonomy" id="97972"/>
    <lineage>
        <taxon>Eukaryota</taxon>
        <taxon>Fungi</taxon>
        <taxon>Dikarya</taxon>
        <taxon>Ascomycota</taxon>
        <taxon>Pezizomycotina</taxon>
        <taxon>Dothideomycetes</taxon>
        <taxon>Pleosporomycetidae</taxon>
        <taxon>Pleosporales</taxon>
        <taxon>Massarineae</taxon>
        <taxon>Periconiaceae</taxon>
        <taxon>Periconia</taxon>
    </lineage>
</organism>
<evidence type="ECO:0000256" key="4">
    <source>
        <dbReference type="ARBA" id="ARBA00022723"/>
    </source>
</evidence>
<dbReference type="InterPro" id="IPR001128">
    <property type="entry name" value="Cyt_P450"/>
</dbReference>
<comment type="pathway">
    <text evidence="2">Mycotoxin biosynthesis.</text>
</comment>
<keyword evidence="4 7" id="KW-0479">Metal-binding</keyword>
<dbReference type="GO" id="GO:0016705">
    <property type="term" value="F:oxidoreductase activity, acting on paired donors, with incorporation or reduction of molecular oxygen"/>
    <property type="evidence" value="ECO:0007669"/>
    <property type="project" value="InterPro"/>
</dbReference>
<dbReference type="Gene3D" id="1.10.630.10">
    <property type="entry name" value="Cytochrome P450"/>
    <property type="match status" value="1"/>
</dbReference>
<dbReference type="CDD" id="cd11041">
    <property type="entry name" value="CYP503A1-like"/>
    <property type="match status" value="1"/>
</dbReference>
<dbReference type="AlphaFoldDB" id="A0A2V1E582"/>
<dbReference type="PANTHER" id="PTHR46206:SF7">
    <property type="entry name" value="P450, PUTATIVE (EUROFUNG)-RELATED"/>
    <property type="match status" value="1"/>
</dbReference>
<dbReference type="SUPFAM" id="SSF48264">
    <property type="entry name" value="Cytochrome P450"/>
    <property type="match status" value="1"/>
</dbReference>
<dbReference type="EMBL" id="KZ805312">
    <property type="protein sequence ID" value="PVI05748.1"/>
    <property type="molecule type" value="Genomic_DNA"/>
</dbReference>
<evidence type="ECO:0000256" key="5">
    <source>
        <dbReference type="ARBA" id="ARBA00023002"/>
    </source>
</evidence>
<reference evidence="9 10" key="1">
    <citation type="journal article" date="2018" name="Sci. Rep.">
        <title>Comparative genomics provides insights into the lifestyle and reveals functional heterogeneity of dark septate endophytic fungi.</title>
        <authorList>
            <person name="Knapp D.G."/>
            <person name="Nemeth J.B."/>
            <person name="Barry K."/>
            <person name="Hainaut M."/>
            <person name="Henrissat B."/>
            <person name="Johnson J."/>
            <person name="Kuo A."/>
            <person name="Lim J.H.P."/>
            <person name="Lipzen A."/>
            <person name="Nolan M."/>
            <person name="Ohm R.A."/>
            <person name="Tamas L."/>
            <person name="Grigoriev I.V."/>
            <person name="Spatafora J.W."/>
            <person name="Nagy L.G."/>
            <person name="Kovacs G.M."/>
        </authorList>
    </citation>
    <scope>NUCLEOTIDE SEQUENCE [LARGE SCALE GENOMIC DNA]</scope>
    <source>
        <strain evidence="9 10">DSE2036</strain>
    </source>
</reference>
<sequence length="409" mass="46971">MFGPINDSHQLMETKYTQIVTESQMMVHSIKADLTPALARLNSVVFQEVEQAVSEDVPECKDWTSVNMYFTLVQMVAKITGRIFVGPDLCRHKDYLDSAINYTMDVIAVQQEVKKIKPWLRPLLAPRLKEYKRLRQREKDAEKLLAPIIEARRTAEANDPDWQRPDDMLAWFMHRSKDYRYHSTAELTKLQLGLIFAAIHTTTLTATNILYTLAVQPQYVKPLREEIRTVMAENGGTITTRALQQMIKLDSYMKEVIRFDPISITSFHRKVIRGFTLSNGQYIPPGVTVEIPAHEIYNDPANFTKEAVDPKEFDGFRFSKIRENGTATDHARNQFVTANEQNIMFGYGKHACPGRFFAANEIKMILARLILDYDIKNEGDGKERYPNHHFGNTVAVDATKNLLIKKVEI</sequence>
<feature type="binding site" description="axial binding residue" evidence="7">
    <location>
        <position position="352"/>
    </location>
    <ligand>
        <name>heme</name>
        <dbReference type="ChEBI" id="CHEBI:30413"/>
    </ligand>
    <ligandPart>
        <name>Fe</name>
        <dbReference type="ChEBI" id="CHEBI:18248"/>
    </ligandPart>
</feature>